<evidence type="ECO:0000313" key="4">
    <source>
        <dbReference type="EMBL" id="GGX84120.1"/>
    </source>
</evidence>
<dbReference type="AlphaFoldDB" id="A0A918NP20"/>
<evidence type="ECO:0000259" key="3">
    <source>
        <dbReference type="SMART" id="SM01012"/>
    </source>
</evidence>
<dbReference type="InterPro" id="IPR036388">
    <property type="entry name" value="WH-like_DNA-bd_sf"/>
</dbReference>
<dbReference type="Pfam" id="PF01590">
    <property type="entry name" value="GAF"/>
    <property type="match status" value="1"/>
</dbReference>
<evidence type="ECO:0000313" key="5">
    <source>
        <dbReference type="Proteomes" id="UP000619244"/>
    </source>
</evidence>
<name>A0A918NP20_9ACTN</name>
<organism evidence="4 5">
    <name type="scientific">Streptomyces minutiscleroticus</name>
    <dbReference type="NCBI Taxonomy" id="68238"/>
    <lineage>
        <taxon>Bacteria</taxon>
        <taxon>Bacillati</taxon>
        <taxon>Actinomycetota</taxon>
        <taxon>Actinomycetes</taxon>
        <taxon>Kitasatosporales</taxon>
        <taxon>Streptomycetaceae</taxon>
        <taxon>Streptomyces</taxon>
    </lineage>
</organism>
<evidence type="ECO:0000256" key="2">
    <source>
        <dbReference type="ARBA" id="ARBA00023163"/>
    </source>
</evidence>
<dbReference type="RefSeq" id="WP_229919463.1">
    <property type="nucleotide sequence ID" value="NZ_BMVU01000021.1"/>
</dbReference>
<dbReference type="InterPro" id="IPR003018">
    <property type="entry name" value="GAF"/>
</dbReference>
<proteinExistence type="predicted"/>
<keyword evidence="2" id="KW-0804">Transcription</keyword>
<feature type="domain" description="ANTAR" evidence="3">
    <location>
        <begin position="150"/>
        <end position="222"/>
    </location>
</feature>
<dbReference type="Proteomes" id="UP000619244">
    <property type="component" value="Unassembled WGS sequence"/>
</dbReference>
<dbReference type="SMART" id="SM01012">
    <property type="entry name" value="ANTAR"/>
    <property type="match status" value="1"/>
</dbReference>
<keyword evidence="5" id="KW-1185">Reference proteome</keyword>
<dbReference type="GO" id="GO:0003723">
    <property type="term" value="F:RNA binding"/>
    <property type="evidence" value="ECO:0007669"/>
    <property type="project" value="InterPro"/>
</dbReference>
<comment type="caution">
    <text evidence="4">The sequence shown here is derived from an EMBL/GenBank/DDBJ whole genome shotgun (WGS) entry which is preliminary data.</text>
</comment>
<reference evidence="4" key="2">
    <citation type="submission" date="2020-09" db="EMBL/GenBank/DDBJ databases">
        <authorList>
            <person name="Sun Q."/>
            <person name="Ohkuma M."/>
        </authorList>
    </citation>
    <scope>NUCLEOTIDE SEQUENCE</scope>
    <source>
        <strain evidence="4">JCM 4790</strain>
    </source>
</reference>
<dbReference type="InterPro" id="IPR029016">
    <property type="entry name" value="GAF-like_dom_sf"/>
</dbReference>
<gene>
    <name evidence="4" type="ORF">GCM10010358_42890</name>
</gene>
<dbReference type="Gene3D" id="3.30.450.40">
    <property type="match status" value="1"/>
</dbReference>
<protein>
    <submittedName>
        <fullName evidence="4">GAF domain-containing protein</fullName>
    </submittedName>
</protein>
<dbReference type="Pfam" id="PF03861">
    <property type="entry name" value="ANTAR"/>
    <property type="match status" value="1"/>
</dbReference>
<dbReference type="InterPro" id="IPR005561">
    <property type="entry name" value="ANTAR"/>
</dbReference>
<dbReference type="SUPFAM" id="SSF55781">
    <property type="entry name" value="GAF domain-like"/>
    <property type="match status" value="1"/>
</dbReference>
<accession>A0A918NP20</accession>
<keyword evidence="1" id="KW-0805">Transcription regulation</keyword>
<reference evidence="4" key="1">
    <citation type="journal article" date="2014" name="Int. J. Syst. Evol. Microbiol.">
        <title>Complete genome sequence of Corynebacterium casei LMG S-19264T (=DSM 44701T), isolated from a smear-ripened cheese.</title>
        <authorList>
            <consortium name="US DOE Joint Genome Institute (JGI-PGF)"/>
            <person name="Walter F."/>
            <person name="Albersmeier A."/>
            <person name="Kalinowski J."/>
            <person name="Ruckert C."/>
        </authorList>
    </citation>
    <scope>NUCLEOTIDE SEQUENCE</scope>
    <source>
        <strain evidence="4">JCM 4790</strain>
    </source>
</reference>
<evidence type="ECO:0000256" key="1">
    <source>
        <dbReference type="ARBA" id="ARBA00023015"/>
    </source>
</evidence>
<dbReference type="Gene3D" id="1.10.10.10">
    <property type="entry name" value="Winged helix-like DNA-binding domain superfamily/Winged helix DNA-binding domain"/>
    <property type="match status" value="1"/>
</dbReference>
<dbReference type="EMBL" id="BMVU01000021">
    <property type="protein sequence ID" value="GGX84120.1"/>
    <property type="molecule type" value="Genomic_DNA"/>
</dbReference>
<sequence length="243" mass="25196">MASRGDLAAVLGDLRSSASAAGLIGADAAACARALAVDGVAVSVVVGDGLCELVWSTPGASRHLEDLQFTLGEGPGPEAAATCGVVLEPDLTRVRDGRWPALLPEAVALGVGAVFCFPLLLGGACIGTLTLQRAAPGPPADAAVADAWMVAGALTAVLVENAGRWPASVEEKESVLYRAVVHQAAGMISVQARVTLAQALVRLRAYAFRHGRSVAEVAEDVVTRRVHFRIDQDERGASDRWRD</sequence>